<evidence type="ECO:0000313" key="3">
    <source>
        <dbReference type="Proteomes" id="UP000024284"/>
    </source>
</evidence>
<proteinExistence type="predicted"/>
<feature type="transmembrane region" description="Helical" evidence="1">
    <location>
        <begin position="12"/>
        <end position="30"/>
    </location>
</feature>
<sequence length="91" mass="10124">MDSMGRRIWRVAPWIMIALILLTPLVAMRFTDEVRWTGFDFAVAAGLLGGAVGGYQLAARFIQDRRWRVLLGGGLLLFVMIVWAQGAVGIF</sequence>
<keyword evidence="3" id="KW-1185">Reference proteome</keyword>
<name>A0A086PD81_SPHHM</name>
<keyword evidence="1" id="KW-0812">Transmembrane</keyword>
<gene>
    <name evidence="2" type="ORF">BV98_000840</name>
</gene>
<dbReference type="EMBL" id="JFZA02000004">
    <property type="protein sequence ID" value="KFG91349.1"/>
    <property type="molecule type" value="Genomic_DNA"/>
</dbReference>
<keyword evidence="1" id="KW-1133">Transmembrane helix</keyword>
<keyword evidence="1" id="KW-0472">Membrane</keyword>
<reference evidence="2" key="1">
    <citation type="submission" date="2014-08" db="EMBL/GenBank/DDBJ databases">
        <title>Draft genome sequences of Sphingobium herbicidovorans.</title>
        <authorList>
            <person name="Gan H.M."/>
            <person name="Gan H.Y."/>
            <person name="Savka M.A."/>
        </authorList>
    </citation>
    <scope>NUCLEOTIDE SEQUENCE [LARGE SCALE GENOMIC DNA]</scope>
    <source>
        <strain evidence="2">NBRC 16415</strain>
    </source>
</reference>
<evidence type="ECO:0000256" key="1">
    <source>
        <dbReference type="SAM" id="Phobius"/>
    </source>
</evidence>
<comment type="caution">
    <text evidence="2">The sequence shown here is derived from an EMBL/GenBank/DDBJ whole genome shotgun (WGS) entry which is preliminary data.</text>
</comment>
<dbReference type="eggNOG" id="ENOG5032YSV">
    <property type="taxonomic scope" value="Bacteria"/>
</dbReference>
<dbReference type="Proteomes" id="UP000024284">
    <property type="component" value="Unassembled WGS sequence"/>
</dbReference>
<organism evidence="2 3">
    <name type="scientific">Sphingobium herbicidovorans (strain ATCC 700291 / DSM 11019 / CCUG 56400 / KCTC 2939 / LMG 18315 / NBRC 16415 / MH)</name>
    <name type="common">Sphingomonas herbicidovorans</name>
    <dbReference type="NCBI Taxonomy" id="1219045"/>
    <lineage>
        <taxon>Bacteria</taxon>
        <taxon>Pseudomonadati</taxon>
        <taxon>Pseudomonadota</taxon>
        <taxon>Alphaproteobacteria</taxon>
        <taxon>Sphingomonadales</taxon>
        <taxon>Sphingomonadaceae</taxon>
        <taxon>Sphingobium</taxon>
    </lineage>
</organism>
<dbReference type="AlphaFoldDB" id="A0A086PD81"/>
<dbReference type="PATRIC" id="fig|1219045.3.peg.856"/>
<protein>
    <submittedName>
        <fullName evidence="2">Membrane protein</fullName>
    </submittedName>
</protein>
<dbReference type="STRING" id="76947.GCA_002080435_01949"/>
<accession>A0A086PD81</accession>
<feature type="transmembrane region" description="Helical" evidence="1">
    <location>
        <begin position="36"/>
        <end position="57"/>
    </location>
</feature>
<feature type="transmembrane region" description="Helical" evidence="1">
    <location>
        <begin position="69"/>
        <end position="90"/>
    </location>
</feature>
<evidence type="ECO:0000313" key="2">
    <source>
        <dbReference type="EMBL" id="KFG91349.1"/>
    </source>
</evidence>